<evidence type="ECO:0000313" key="1">
    <source>
        <dbReference type="EMBL" id="KGF33881.1"/>
    </source>
</evidence>
<proteinExistence type="predicted"/>
<dbReference type="EMBL" id="JRNN01000077">
    <property type="protein sequence ID" value="KGF33881.1"/>
    <property type="molecule type" value="Genomic_DNA"/>
</dbReference>
<reference evidence="1 2" key="1">
    <citation type="submission" date="2014-07" db="EMBL/GenBank/DDBJ databases">
        <authorList>
            <person name="McCorrison J."/>
            <person name="Sanka R."/>
            <person name="Torralba M."/>
            <person name="Gillis M."/>
            <person name="Haft D.H."/>
            <person name="Methe B."/>
            <person name="Sutton G."/>
            <person name="Nelson K.E."/>
        </authorList>
    </citation>
    <scope>NUCLEOTIDE SEQUENCE [LARGE SCALE GENOMIC DNA]</scope>
    <source>
        <strain evidence="1 2">DNF00853</strain>
    </source>
</reference>
<evidence type="ECO:0000313" key="2">
    <source>
        <dbReference type="Proteomes" id="UP000029556"/>
    </source>
</evidence>
<organism evidence="1 2">
    <name type="scientific">Hoylesella buccalis DNF00853</name>
    <dbReference type="NCBI Taxonomy" id="1401074"/>
    <lineage>
        <taxon>Bacteria</taxon>
        <taxon>Pseudomonadati</taxon>
        <taxon>Bacteroidota</taxon>
        <taxon>Bacteroidia</taxon>
        <taxon>Bacteroidales</taxon>
        <taxon>Prevotellaceae</taxon>
        <taxon>Hoylesella</taxon>
    </lineage>
</organism>
<dbReference type="AlphaFoldDB" id="A0A095ZHR5"/>
<dbReference type="RefSeq" id="WP_036873913.1">
    <property type="nucleotide sequence ID" value="NZ_JRNN01000077.1"/>
</dbReference>
<accession>A0A095ZHR5</accession>
<sequence length="207" mass="22354">MAKCKENASIYEDLDKCPGQKKLPGIRDMVYGIPKRDIVNYPSIPDAPANLKEAVSYKGDFTPAADKYFHKVGIVKDNGQLQVESQGVDGCKTFKNTLHFGIPGTEEEATGYIDRANNDEMIYIFFQRNGKARVIGSEDFTPELALKQDTGKTATDSNVTSVEAVCTDLHPAPFYVGKIHTKDGDIDGATGKMGASVSSNPSSGGSH</sequence>
<name>A0A095ZHR5_9BACT</name>
<gene>
    <name evidence="1" type="ORF">HMPREF2137_09625</name>
</gene>
<dbReference type="OrthoDB" id="1071625at2"/>
<protein>
    <submittedName>
        <fullName evidence="1">Uncharacterized protein</fullName>
    </submittedName>
</protein>
<comment type="caution">
    <text evidence="1">The sequence shown here is derived from an EMBL/GenBank/DDBJ whole genome shotgun (WGS) entry which is preliminary data.</text>
</comment>
<dbReference type="Proteomes" id="UP000029556">
    <property type="component" value="Unassembled WGS sequence"/>
</dbReference>